<reference evidence="6 7" key="1">
    <citation type="submission" date="2013-09" db="EMBL/GenBank/DDBJ databases">
        <title>Genome sequencing of Arenimonas composti.</title>
        <authorList>
            <person name="Chen F."/>
            <person name="Wang G."/>
        </authorList>
    </citation>
    <scope>NUCLEOTIDE SEQUENCE [LARGE SCALE GENOMIC DNA]</scope>
    <source>
        <strain evidence="6 7">TR7-09</strain>
    </source>
</reference>
<dbReference type="InterPro" id="IPR046357">
    <property type="entry name" value="PPIase_dom_sf"/>
</dbReference>
<evidence type="ECO:0000256" key="4">
    <source>
        <dbReference type="RuleBase" id="RU003915"/>
    </source>
</evidence>
<dbReference type="EMBL" id="AWXU01000020">
    <property type="protein sequence ID" value="KFN50344.1"/>
    <property type="molecule type" value="Genomic_DNA"/>
</dbReference>
<dbReference type="InterPro" id="IPR036944">
    <property type="entry name" value="PPIase_FKBP_N_sf"/>
</dbReference>
<dbReference type="PROSITE" id="PS50059">
    <property type="entry name" value="FKBP_PPIASE"/>
    <property type="match status" value="1"/>
</dbReference>
<dbReference type="GO" id="GO:0006457">
    <property type="term" value="P:protein folding"/>
    <property type="evidence" value="ECO:0007669"/>
    <property type="project" value="InterPro"/>
</dbReference>
<gene>
    <name evidence="6" type="ORF">P873_06630</name>
</gene>
<sequence>MAAFGLTAGVALAQTAPANNQPPPPPVNKPVLSYAIGHDLGSDLANNNVDVDINAVVRGLQEGFAKKAAPYSQQDMEAQLAGLTRRMMERAQAELQRVAAENKQKSDTFMAANRGKPGVTQLPSGVQYRVIEPGAGARPGPTSAVQVLFRASLHTGQEYASTYNQANPTPITMKIDELPLAGLKEVLQMMPLNARWEIFLPPDQAYGNDPRAPGGPGTALVFDIKVVSIQ</sequence>
<evidence type="ECO:0000313" key="6">
    <source>
        <dbReference type="EMBL" id="KFN50344.1"/>
    </source>
</evidence>
<protein>
    <recommendedName>
        <fullName evidence="4">Peptidyl-prolyl cis-trans isomerase</fullName>
        <ecNumber evidence="4">5.2.1.8</ecNumber>
    </recommendedName>
</protein>
<comment type="catalytic activity">
    <reaction evidence="1 3 4">
        <text>[protein]-peptidylproline (omega=180) = [protein]-peptidylproline (omega=0)</text>
        <dbReference type="Rhea" id="RHEA:16237"/>
        <dbReference type="Rhea" id="RHEA-COMP:10747"/>
        <dbReference type="Rhea" id="RHEA-COMP:10748"/>
        <dbReference type="ChEBI" id="CHEBI:83833"/>
        <dbReference type="ChEBI" id="CHEBI:83834"/>
        <dbReference type="EC" id="5.2.1.8"/>
    </reaction>
</comment>
<dbReference type="AlphaFoldDB" id="A0A091BHU3"/>
<dbReference type="Pfam" id="PF01346">
    <property type="entry name" value="FKBP_N"/>
    <property type="match status" value="1"/>
</dbReference>
<dbReference type="Gene3D" id="3.10.50.40">
    <property type="match status" value="1"/>
</dbReference>
<dbReference type="GO" id="GO:0003755">
    <property type="term" value="F:peptidyl-prolyl cis-trans isomerase activity"/>
    <property type="evidence" value="ECO:0007669"/>
    <property type="project" value="UniProtKB-UniRule"/>
</dbReference>
<comment type="caution">
    <text evidence="6">The sequence shown here is derived from an EMBL/GenBank/DDBJ whole genome shotgun (WGS) entry which is preliminary data.</text>
</comment>
<evidence type="ECO:0000256" key="1">
    <source>
        <dbReference type="ARBA" id="ARBA00000971"/>
    </source>
</evidence>
<keyword evidence="7" id="KW-1185">Reference proteome</keyword>
<dbReference type="EC" id="5.2.1.8" evidence="4"/>
<dbReference type="Gene3D" id="1.10.287.460">
    <property type="entry name" value="Peptidyl-prolyl cis-trans isomerase, FKBP-type, N-terminal domain"/>
    <property type="match status" value="1"/>
</dbReference>
<dbReference type="eggNOG" id="COG0545">
    <property type="taxonomic scope" value="Bacteria"/>
</dbReference>
<dbReference type="SUPFAM" id="SSF54534">
    <property type="entry name" value="FKBP-like"/>
    <property type="match status" value="1"/>
</dbReference>
<accession>A0A091BHU3</accession>
<dbReference type="InterPro" id="IPR001179">
    <property type="entry name" value="PPIase_FKBP_dom"/>
</dbReference>
<name>A0A091BHU3_9GAMM</name>
<organism evidence="6 7">
    <name type="scientific">Arenimonas composti TR7-09 = DSM 18010</name>
    <dbReference type="NCBI Taxonomy" id="1121013"/>
    <lineage>
        <taxon>Bacteria</taxon>
        <taxon>Pseudomonadati</taxon>
        <taxon>Pseudomonadota</taxon>
        <taxon>Gammaproteobacteria</taxon>
        <taxon>Lysobacterales</taxon>
        <taxon>Lysobacteraceae</taxon>
        <taxon>Arenimonas</taxon>
    </lineage>
</organism>
<feature type="domain" description="PPIase FKBP-type" evidence="5">
    <location>
        <begin position="142"/>
        <end position="230"/>
    </location>
</feature>
<dbReference type="Pfam" id="PF00254">
    <property type="entry name" value="FKBP_C"/>
    <property type="match status" value="1"/>
</dbReference>
<proteinExistence type="inferred from homology"/>
<evidence type="ECO:0000313" key="7">
    <source>
        <dbReference type="Proteomes" id="UP000029391"/>
    </source>
</evidence>
<evidence type="ECO:0000256" key="2">
    <source>
        <dbReference type="ARBA" id="ARBA00023110"/>
    </source>
</evidence>
<evidence type="ECO:0000259" key="5">
    <source>
        <dbReference type="PROSITE" id="PS50059"/>
    </source>
</evidence>
<evidence type="ECO:0000256" key="3">
    <source>
        <dbReference type="PROSITE-ProRule" id="PRU00277"/>
    </source>
</evidence>
<dbReference type="Proteomes" id="UP000029391">
    <property type="component" value="Unassembled WGS sequence"/>
</dbReference>
<dbReference type="InterPro" id="IPR000774">
    <property type="entry name" value="PPIase_FKBP_N"/>
</dbReference>
<keyword evidence="2 3" id="KW-0697">Rotamase</keyword>
<dbReference type="STRING" id="1121013.GCA_000426365_01939"/>
<comment type="similarity">
    <text evidence="4">Belongs to the FKBP-type PPIase family.</text>
</comment>
<keyword evidence="3 4" id="KW-0413">Isomerase</keyword>